<dbReference type="AlphaFoldDB" id="A0A1F6V0Q5"/>
<sequence>MGVFAPVRVQAGFFSSILGDEAYADTTDVDTTQSGQNSQTMPLLQANVSSAPIFKDKKTEKDAKKKEVLDFNDNGNVNIASDNALVPAASFFEATGISPDTEFAVNQMSVYVVRKGDSISQIADMFDVSVNTILLANDLKKGQKLAPGDVLFILPISGAEHTVVKGQTLKSIAKFYKVEADDIALYNGVAMDAQLAIGDKLMIPGGDDMSDEGGDKPAPNLNSSIAKDQNYYKLHPIQNLFGYFINPVPTGHKTQGLHGPGHRGIDIGAPTGTPIYASAAGRVLAIKTGCKVGQRRCGGGYGNLVIVEHPNGTKTLSAHMSKLSTKMGASVAQGEIIGYVGNTGKSTGPHIHFEVFNAKNPGVDWSWANNQIAGN</sequence>
<evidence type="ECO:0000313" key="2">
    <source>
        <dbReference type="EMBL" id="OGI63212.1"/>
    </source>
</evidence>
<protein>
    <recommendedName>
        <fullName evidence="1">LysM domain-containing protein</fullName>
    </recommendedName>
</protein>
<dbReference type="Proteomes" id="UP000177602">
    <property type="component" value="Unassembled WGS sequence"/>
</dbReference>
<dbReference type="PROSITE" id="PS51782">
    <property type="entry name" value="LYSM"/>
    <property type="match status" value="2"/>
</dbReference>
<dbReference type="STRING" id="1801737.A2818_00190"/>
<feature type="domain" description="LysM" evidence="1">
    <location>
        <begin position="109"/>
        <end position="153"/>
    </location>
</feature>
<dbReference type="PANTHER" id="PTHR21666">
    <property type="entry name" value="PEPTIDASE-RELATED"/>
    <property type="match status" value="1"/>
</dbReference>
<dbReference type="SUPFAM" id="SSF51261">
    <property type="entry name" value="Duplicated hybrid motif"/>
    <property type="match status" value="1"/>
</dbReference>
<proteinExistence type="predicted"/>
<dbReference type="SUPFAM" id="SSF54106">
    <property type="entry name" value="LysM domain"/>
    <property type="match status" value="2"/>
</dbReference>
<gene>
    <name evidence="2" type="ORF">A2818_00190</name>
</gene>
<reference evidence="2 3" key="1">
    <citation type="journal article" date="2016" name="Nat. Commun.">
        <title>Thousands of microbial genomes shed light on interconnected biogeochemical processes in an aquifer system.</title>
        <authorList>
            <person name="Anantharaman K."/>
            <person name="Brown C.T."/>
            <person name="Hug L.A."/>
            <person name="Sharon I."/>
            <person name="Castelle C.J."/>
            <person name="Probst A.J."/>
            <person name="Thomas B.C."/>
            <person name="Singh A."/>
            <person name="Wilkins M.J."/>
            <person name="Karaoz U."/>
            <person name="Brodie E.L."/>
            <person name="Williams K.H."/>
            <person name="Hubbard S.S."/>
            <person name="Banfield J.F."/>
        </authorList>
    </citation>
    <scope>NUCLEOTIDE SEQUENCE [LARGE SCALE GENOMIC DNA]</scope>
</reference>
<evidence type="ECO:0000259" key="1">
    <source>
        <dbReference type="PROSITE" id="PS51782"/>
    </source>
</evidence>
<dbReference type="CDD" id="cd00118">
    <property type="entry name" value="LysM"/>
    <property type="match status" value="2"/>
</dbReference>
<dbReference type="InterPro" id="IPR050570">
    <property type="entry name" value="Cell_wall_metabolism_enzyme"/>
</dbReference>
<dbReference type="Pfam" id="PF01476">
    <property type="entry name" value="LysM"/>
    <property type="match status" value="2"/>
</dbReference>
<dbReference type="CDD" id="cd12797">
    <property type="entry name" value="M23_peptidase"/>
    <property type="match status" value="1"/>
</dbReference>
<organism evidence="2 3">
    <name type="scientific">Candidatus Nomurabacteria bacterium RIFCSPHIGHO2_01_FULL_40_12</name>
    <dbReference type="NCBI Taxonomy" id="1801737"/>
    <lineage>
        <taxon>Bacteria</taxon>
        <taxon>Candidatus Nomuraibacteriota</taxon>
    </lineage>
</organism>
<dbReference type="PANTHER" id="PTHR21666:SF270">
    <property type="entry name" value="MUREIN HYDROLASE ACTIVATOR ENVC"/>
    <property type="match status" value="1"/>
</dbReference>
<dbReference type="GO" id="GO:0004222">
    <property type="term" value="F:metalloendopeptidase activity"/>
    <property type="evidence" value="ECO:0007669"/>
    <property type="project" value="TreeGrafter"/>
</dbReference>
<dbReference type="InterPro" id="IPR011055">
    <property type="entry name" value="Dup_hybrid_motif"/>
</dbReference>
<dbReference type="Pfam" id="PF01551">
    <property type="entry name" value="Peptidase_M23"/>
    <property type="match status" value="1"/>
</dbReference>
<comment type="caution">
    <text evidence="2">The sequence shown here is derived from an EMBL/GenBank/DDBJ whole genome shotgun (WGS) entry which is preliminary data.</text>
</comment>
<dbReference type="InterPro" id="IPR016047">
    <property type="entry name" value="M23ase_b-sheet_dom"/>
</dbReference>
<evidence type="ECO:0000313" key="3">
    <source>
        <dbReference type="Proteomes" id="UP000177602"/>
    </source>
</evidence>
<dbReference type="SMART" id="SM00257">
    <property type="entry name" value="LysM"/>
    <property type="match status" value="2"/>
</dbReference>
<name>A0A1F6V0Q5_9BACT</name>
<dbReference type="InterPro" id="IPR036779">
    <property type="entry name" value="LysM_dom_sf"/>
</dbReference>
<dbReference type="Gene3D" id="3.10.350.10">
    <property type="entry name" value="LysM domain"/>
    <property type="match status" value="2"/>
</dbReference>
<accession>A0A1F6V0Q5</accession>
<feature type="domain" description="LysM" evidence="1">
    <location>
        <begin position="159"/>
        <end position="203"/>
    </location>
</feature>
<dbReference type="InterPro" id="IPR018392">
    <property type="entry name" value="LysM"/>
</dbReference>
<dbReference type="Gene3D" id="2.70.70.10">
    <property type="entry name" value="Glucose Permease (Domain IIA)"/>
    <property type="match status" value="1"/>
</dbReference>
<dbReference type="EMBL" id="MFTN01000010">
    <property type="protein sequence ID" value="OGI63212.1"/>
    <property type="molecule type" value="Genomic_DNA"/>
</dbReference>